<name>A0ABV8FAI0_9ACTN</name>
<accession>A0ABV8FAI0</accession>
<feature type="transmembrane region" description="Helical" evidence="1">
    <location>
        <begin position="127"/>
        <end position="149"/>
    </location>
</feature>
<feature type="transmembrane region" description="Helical" evidence="1">
    <location>
        <begin position="55"/>
        <end position="74"/>
    </location>
</feature>
<dbReference type="EMBL" id="JBHSBC010000032">
    <property type="protein sequence ID" value="MFC3984308.1"/>
    <property type="molecule type" value="Genomic_DNA"/>
</dbReference>
<evidence type="ECO:0000256" key="1">
    <source>
        <dbReference type="SAM" id="Phobius"/>
    </source>
</evidence>
<protein>
    <submittedName>
        <fullName evidence="2">Uncharacterized protein</fullName>
    </submittedName>
</protein>
<dbReference type="RefSeq" id="WP_386193985.1">
    <property type="nucleotide sequence ID" value="NZ_JBHSBC010000032.1"/>
</dbReference>
<evidence type="ECO:0000313" key="3">
    <source>
        <dbReference type="Proteomes" id="UP001595698"/>
    </source>
</evidence>
<proteinExistence type="predicted"/>
<keyword evidence="1" id="KW-1133">Transmembrane helix</keyword>
<feature type="transmembrane region" description="Helical" evidence="1">
    <location>
        <begin position="155"/>
        <end position="173"/>
    </location>
</feature>
<comment type="caution">
    <text evidence="2">The sequence shown here is derived from an EMBL/GenBank/DDBJ whole genome shotgun (WGS) entry which is preliminary data.</text>
</comment>
<keyword evidence="1" id="KW-0472">Membrane</keyword>
<dbReference type="Proteomes" id="UP001595698">
    <property type="component" value="Unassembled WGS sequence"/>
</dbReference>
<evidence type="ECO:0000313" key="2">
    <source>
        <dbReference type="EMBL" id="MFC3984308.1"/>
    </source>
</evidence>
<gene>
    <name evidence="2" type="ORF">ACFOYY_29515</name>
</gene>
<sequence>MLSLAVVAVLMAFAARYWSGPVHPQRITAFARRHALAITPGAEPVVRHYLRTTRVWRAPGLVAGLFLTMPLIPFTDLGLPFGMSIDPFSGWFLGVLGAELAIGSRRAPGPVAAVTAPPRLLSPQARAFLYGGAALSAASLLIGIGVALTGTPSPALPWTGVGAAVTGGTLLLVRSLRLRPIPAAPADVVAAVLATRSRSAHTLATGNAVFAYAWGLVDVPMTAWGDLPVGVVGLPLVVGAFLTGTRQWAITVGPPATRP</sequence>
<keyword evidence="3" id="KW-1185">Reference proteome</keyword>
<reference evidence="3" key="1">
    <citation type="journal article" date="2019" name="Int. J. Syst. Evol. Microbiol.">
        <title>The Global Catalogue of Microorganisms (GCM) 10K type strain sequencing project: providing services to taxonomists for standard genome sequencing and annotation.</title>
        <authorList>
            <consortium name="The Broad Institute Genomics Platform"/>
            <consortium name="The Broad Institute Genome Sequencing Center for Infectious Disease"/>
            <person name="Wu L."/>
            <person name="Ma J."/>
        </authorList>
    </citation>
    <scope>NUCLEOTIDE SEQUENCE [LARGE SCALE GENOMIC DNA]</scope>
    <source>
        <strain evidence="3">TBRC 7912</strain>
    </source>
</reference>
<organism evidence="2 3">
    <name type="scientific">Streptosporangium jomthongense</name>
    <dbReference type="NCBI Taxonomy" id="1193683"/>
    <lineage>
        <taxon>Bacteria</taxon>
        <taxon>Bacillati</taxon>
        <taxon>Actinomycetota</taxon>
        <taxon>Actinomycetes</taxon>
        <taxon>Streptosporangiales</taxon>
        <taxon>Streptosporangiaceae</taxon>
        <taxon>Streptosporangium</taxon>
    </lineage>
</organism>
<keyword evidence="1" id="KW-0812">Transmembrane</keyword>